<gene>
    <name evidence="11" type="ORF">BECKFW1821A_GA0114235_10976</name>
</gene>
<dbReference type="InterPro" id="IPR003439">
    <property type="entry name" value="ABC_transporter-like_ATP-bd"/>
</dbReference>
<dbReference type="InterPro" id="IPR003593">
    <property type="entry name" value="AAA+_ATPase"/>
</dbReference>
<dbReference type="PANTHER" id="PTHR24220:SF690">
    <property type="entry name" value="ABC TRANSPORTER, ATP-BINDING PROTEIN"/>
    <property type="match status" value="1"/>
</dbReference>
<keyword evidence="3 9" id="KW-0812">Transmembrane</keyword>
<feature type="transmembrane region" description="Helical" evidence="9">
    <location>
        <begin position="767"/>
        <end position="788"/>
    </location>
</feature>
<dbReference type="InterPro" id="IPR017871">
    <property type="entry name" value="ABC_transporter-like_CS"/>
</dbReference>
<dbReference type="SMART" id="SM00382">
    <property type="entry name" value="AAA"/>
    <property type="match status" value="1"/>
</dbReference>
<dbReference type="Gene3D" id="3.40.50.300">
    <property type="entry name" value="P-loop containing nucleotide triphosphate hydrolases"/>
    <property type="match status" value="1"/>
</dbReference>
<dbReference type="InterPro" id="IPR003838">
    <property type="entry name" value="ABC3_permease_C"/>
</dbReference>
<accession>A0A450T0P6</accession>
<evidence type="ECO:0000256" key="5">
    <source>
        <dbReference type="ARBA" id="ARBA00022840"/>
    </source>
</evidence>
<dbReference type="AlphaFoldDB" id="A0A450T0P6"/>
<protein>
    <submittedName>
        <fullName evidence="11">ABC-type lipoprotein export system, ATPase component</fullName>
    </submittedName>
</protein>
<evidence type="ECO:0000256" key="4">
    <source>
        <dbReference type="ARBA" id="ARBA00022741"/>
    </source>
</evidence>
<evidence type="ECO:0000256" key="6">
    <source>
        <dbReference type="ARBA" id="ARBA00022989"/>
    </source>
</evidence>
<proteinExistence type="inferred from homology"/>
<feature type="domain" description="ABC transporter" evidence="10">
    <location>
        <begin position="15"/>
        <end position="283"/>
    </location>
</feature>
<keyword evidence="4" id="KW-0547">Nucleotide-binding</keyword>
<keyword evidence="7 9" id="KW-0472">Membrane</keyword>
<comment type="subcellular location">
    <subcellularLocation>
        <location evidence="1">Cell inner membrane</location>
        <topology evidence="1">Multi-pass membrane protein</topology>
    </subcellularLocation>
</comment>
<evidence type="ECO:0000256" key="3">
    <source>
        <dbReference type="ARBA" id="ARBA00022692"/>
    </source>
</evidence>
<feature type="transmembrane region" description="Helical" evidence="9">
    <location>
        <begin position="662"/>
        <end position="683"/>
    </location>
</feature>
<keyword evidence="6 9" id="KW-1133">Transmembrane helix</keyword>
<dbReference type="PROSITE" id="PS50893">
    <property type="entry name" value="ABC_TRANSPORTER_2"/>
    <property type="match status" value="1"/>
</dbReference>
<dbReference type="InterPro" id="IPR027417">
    <property type="entry name" value="P-loop_NTPase"/>
</dbReference>
<dbReference type="GO" id="GO:0016887">
    <property type="term" value="F:ATP hydrolysis activity"/>
    <property type="evidence" value="ECO:0007669"/>
    <property type="project" value="InterPro"/>
</dbReference>
<feature type="transmembrane region" description="Helical" evidence="9">
    <location>
        <begin position="704"/>
        <end position="730"/>
    </location>
</feature>
<dbReference type="Pfam" id="PF02687">
    <property type="entry name" value="FtsX"/>
    <property type="match status" value="1"/>
</dbReference>
<organism evidence="11">
    <name type="scientific">Candidatus Kentrum sp. FW</name>
    <dbReference type="NCBI Taxonomy" id="2126338"/>
    <lineage>
        <taxon>Bacteria</taxon>
        <taxon>Pseudomonadati</taxon>
        <taxon>Pseudomonadota</taxon>
        <taxon>Gammaproteobacteria</taxon>
        <taxon>Candidatus Kentrum</taxon>
    </lineage>
</organism>
<dbReference type="GO" id="GO:0005524">
    <property type="term" value="F:ATP binding"/>
    <property type="evidence" value="ECO:0007669"/>
    <property type="project" value="UniProtKB-KW"/>
</dbReference>
<dbReference type="InterPro" id="IPR015854">
    <property type="entry name" value="ABC_transpr_LolD-like"/>
</dbReference>
<feature type="transmembrane region" description="Helical" evidence="9">
    <location>
        <begin position="343"/>
        <end position="365"/>
    </location>
</feature>
<reference evidence="11" key="1">
    <citation type="submission" date="2019-02" db="EMBL/GenBank/DDBJ databases">
        <authorList>
            <person name="Gruber-Vodicka R. H."/>
            <person name="Seah K. B. B."/>
        </authorList>
    </citation>
    <scope>NUCLEOTIDE SEQUENCE</scope>
    <source>
        <strain evidence="11">BECK_BZ15</strain>
    </source>
</reference>
<keyword evidence="2" id="KW-1003">Cell membrane</keyword>
<dbReference type="Pfam" id="PF00005">
    <property type="entry name" value="ABC_tran"/>
    <property type="match status" value="1"/>
</dbReference>
<dbReference type="PANTHER" id="PTHR24220">
    <property type="entry name" value="IMPORT ATP-BINDING PROTEIN"/>
    <property type="match status" value="1"/>
</dbReference>
<evidence type="ECO:0000313" key="11">
    <source>
        <dbReference type="EMBL" id="VFJ60071.1"/>
    </source>
</evidence>
<dbReference type="GO" id="GO:0022857">
    <property type="term" value="F:transmembrane transporter activity"/>
    <property type="evidence" value="ECO:0007669"/>
    <property type="project" value="TreeGrafter"/>
</dbReference>
<comment type="similarity">
    <text evidence="8">Belongs to the ABC transporter superfamily. Macrolide exporter (TC 3.A.1.122) family.</text>
</comment>
<evidence type="ECO:0000259" key="10">
    <source>
        <dbReference type="PROSITE" id="PS50893"/>
    </source>
</evidence>
<evidence type="ECO:0000256" key="1">
    <source>
        <dbReference type="ARBA" id="ARBA00004429"/>
    </source>
</evidence>
<keyword evidence="11" id="KW-0449">Lipoprotein</keyword>
<dbReference type="SUPFAM" id="SSF52540">
    <property type="entry name" value="P-loop containing nucleoside triphosphate hydrolases"/>
    <property type="match status" value="1"/>
</dbReference>
<evidence type="ECO:0000256" key="9">
    <source>
        <dbReference type="SAM" id="Phobius"/>
    </source>
</evidence>
<evidence type="ECO:0000256" key="7">
    <source>
        <dbReference type="ARBA" id="ARBA00023136"/>
    </source>
</evidence>
<evidence type="ECO:0000256" key="8">
    <source>
        <dbReference type="ARBA" id="ARBA00038388"/>
    </source>
</evidence>
<evidence type="ECO:0000256" key="2">
    <source>
        <dbReference type="ARBA" id="ARBA00022475"/>
    </source>
</evidence>
<dbReference type="PROSITE" id="PS00211">
    <property type="entry name" value="ABC_TRANSPORTER_1"/>
    <property type="match status" value="1"/>
</dbReference>
<keyword evidence="5" id="KW-0067">ATP-binding</keyword>
<name>A0A450T0P6_9GAMM</name>
<dbReference type="EMBL" id="CAADEW010000097">
    <property type="protein sequence ID" value="VFJ60071.1"/>
    <property type="molecule type" value="Genomic_DNA"/>
</dbReference>
<dbReference type="GO" id="GO:0005886">
    <property type="term" value="C:plasma membrane"/>
    <property type="evidence" value="ECO:0007669"/>
    <property type="project" value="UniProtKB-SubCell"/>
</dbReference>
<sequence>MFDHNVSDRVQNKFIVLRNIVKSYDSNNTSDRVAVLDIDEIVIPLNRVVAIMGWSGSGKSTLLNLISLLDYPDTPQPGQPLPSIEYHLSEETYVAQFGSSMQLKRLRSGGQEESISIREFRNRICSFIFQDHYLHPNLTVDYNIKTPHLSGSTTLDQSHIEHVSSFFGIEGLLKKYPSLISGGERQRAAVLRGLLKDSALLFADEPTSNLDEQRALDTLNILSNQVREERNSLSAVLWVSHDLHLIRQFADYVITIKNGRLHGMPVERNTLTVQQLLDMMETPPSVENRLKNVSPDHRSLDNEIMDQMKTRQSSATFKQLLSYYLSFARNDLFRGNFKPTTDFMVVFLSVLLILVFIFTFLQAGYGLGKHMEVKLSDPRINSLEVVSKGRELMKKDVDNIKKQLVAEGLVAPEVEMDHGHVFPIYTVSMSLMNHKTKRFRTHWTAITFRPGDPILEPILGNKWFHPGDPILEKILKKEFHSGDPVIEQALRDKFHHEDPNLGKILRNELGSEDLARILDDKTVPSFMREPDNWRGVIIQRSSLKRFNYPKGAKEVIVQFVGFNESGEEPHAIPALVVDTPLPFGQRMMMRERFYLDSYKDDIQERRPSMTHIVVYPKNIHQTRKVKKVVEELGYEVREAMKVSGKIDIIEEVQSQTSTMVKLALLAMTLLAFLFISLTTLRNLDKKKGEMGVLIAFGMRPRNFYLFYSIEALFMWVATAGVALGVFYGAVAPLLIKSIMDSKVAQLVTSRAERMMSVTGEELAMPDIWIYGILFVTLIIIWSNFIFWAHRFTRNTPSTLLKGD</sequence>